<reference evidence="1 2" key="1">
    <citation type="submission" date="2021-03" db="EMBL/GenBank/DDBJ databases">
        <title>Sequencing the genomes of 1000 actinobacteria strains.</title>
        <authorList>
            <person name="Klenk H.-P."/>
        </authorList>
    </citation>
    <scope>NUCLEOTIDE SEQUENCE [LARGE SCALE GENOMIC DNA]</scope>
    <source>
        <strain evidence="1 2">DSM 18824</strain>
    </source>
</reference>
<accession>A0ABS4V044</accession>
<proteinExistence type="predicted"/>
<keyword evidence="2" id="KW-1185">Reference proteome</keyword>
<evidence type="ECO:0000313" key="1">
    <source>
        <dbReference type="EMBL" id="MBP2357203.1"/>
    </source>
</evidence>
<sequence length="37" mass="3692">MPPAAITLYALPASALIGVLAPLSPRRIAAGHDPQAA</sequence>
<dbReference type="EMBL" id="JAGINT010000002">
    <property type="protein sequence ID" value="MBP2357203.1"/>
    <property type="molecule type" value="Genomic_DNA"/>
</dbReference>
<protein>
    <submittedName>
        <fullName evidence="1">Uncharacterized protein</fullName>
    </submittedName>
</protein>
<evidence type="ECO:0000313" key="2">
    <source>
        <dbReference type="Proteomes" id="UP000755585"/>
    </source>
</evidence>
<gene>
    <name evidence="1" type="ORF">JOF29_008313</name>
</gene>
<name>A0ABS4V044_9ACTN</name>
<organism evidence="1 2">
    <name type="scientific">Kribbella aluminosa</name>
    <dbReference type="NCBI Taxonomy" id="416017"/>
    <lineage>
        <taxon>Bacteria</taxon>
        <taxon>Bacillati</taxon>
        <taxon>Actinomycetota</taxon>
        <taxon>Actinomycetes</taxon>
        <taxon>Propionibacteriales</taxon>
        <taxon>Kribbellaceae</taxon>
        <taxon>Kribbella</taxon>
    </lineage>
</organism>
<comment type="caution">
    <text evidence="1">The sequence shown here is derived from an EMBL/GenBank/DDBJ whole genome shotgun (WGS) entry which is preliminary data.</text>
</comment>
<dbReference type="Proteomes" id="UP000755585">
    <property type="component" value="Unassembled WGS sequence"/>
</dbReference>